<dbReference type="Gene3D" id="3.90.1150.10">
    <property type="entry name" value="Aspartate Aminotransferase, domain 1"/>
    <property type="match status" value="1"/>
</dbReference>
<dbReference type="PIRSF" id="PIRSF000521">
    <property type="entry name" value="Transaminase_4ab_Lys_Orn"/>
    <property type="match status" value="1"/>
</dbReference>
<dbReference type="OrthoDB" id="10261433at2759"/>
<comment type="similarity">
    <text evidence="3 8">Belongs to the class-III pyridoxal-phosphate-dependent aminotransferase family.</text>
</comment>
<dbReference type="PANTHER" id="PTHR11986:SF18">
    <property type="entry name" value="ORNITHINE AMINOTRANSFERASE, MITOCHONDRIAL"/>
    <property type="match status" value="1"/>
</dbReference>
<keyword evidence="5 9" id="KW-0032">Aminotransferase</keyword>
<dbReference type="InterPro" id="IPR015421">
    <property type="entry name" value="PyrdxlP-dep_Trfase_major"/>
</dbReference>
<dbReference type="EMBL" id="CAJVRM010000049">
    <property type="protein sequence ID" value="CAG8972605.1"/>
    <property type="molecule type" value="Genomic_DNA"/>
</dbReference>
<dbReference type="Proteomes" id="UP000701801">
    <property type="component" value="Unassembled WGS sequence"/>
</dbReference>
<dbReference type="InterPro" id="IPR005814">
    <property type="entry name" value="Aminotrans_3"/>
</dbReference>
<evidence type="ECO:0000313" key="11">
    <source>
        <dbReference type="Proteomes" id="UP000701801"/>
    </source>
</evidence>
<dbReference type="InterPro" id="IPR050103">
    <property type="entry name" value="Class-III_PLP-dep_AT"/>
</dbReference>
<proteinExistence type="inferred from homology"/>
<dbReference type="PROSITE" id="PS00600">
    <property type="entry name" value="AA_TRANSFER_CLASS_3"/>
    <property type="match status" value="1"/>
</dbReference>
<evidence type="ECO:0000256" key="1">
    <source>
        <dbReference type="ARBA" id="ARBA00001933"/>
    </source>
</evidence>
<dbReference type="GO" id="GO:0010121">
    <property type="term" value="P:L-arginine catabolic process to proline via ornithine"/>
    <property type="evidence" value="ECO:0007669"/>
    <property type="project" value="TreeGrafter"/>
</dbReference>
<dbReference type="GO" id="GO:0042802">
    <property type="term" value="F:identical protein binding"/>
    <property type="evidence" value="ECO:0007669"/>
    <property type="project" value="TreeGrafter"/>
</dbReference>
<dbReference type="AlphaFoldDB" id="A0A9N9LC82"/>
<evidence type="ECO:0000256" key="9">
    <source>
        <dbReference type="RuleBase" id="RU365036"/>
    </source>
</evidence>
<dbReference type="EC" id="2.6.1.13" evidence="4 9"/>
<dbReference type="FunFam" id="3.90.1150.10:FF:000152">
    <property type="entry name" value="Ornithine aminotransferase"/>
    <property type="match status" value="1"/>
</dbReference>
<keyword evidence="11" id="KW-1185">Reference proteome</keyword>
<evidence type="ECO:0000313" key="10">
    <source>
        <dbReference type="EMBL" id="CAG8972605.1"/>
    </source>
</evidence>
<evidence type="ECO:0000256" key="2">
    <source>
        <dbReference type="ARBA" id="ARBA00004998"/>
    </source>
</evidence>
<evidence type="ECO:0000256" key="8">
    <source>
        <dbReference type="RuleBase" id="RU003560"/>
    </source>
</evidence>
<dbReference type="GO" id="GO:0004587">
    <property type="term" value="F:ornithine aminotransferase activity"/>
    <property type="evidence" value="ECO:0007669"/>
    <property type="project" value="UniProtKB-EC"/>
</dbReference>
<sequence>MAPHADGSVDVNAQTSNLKPTASTFQPVAALSDPRYHSTSTTAAIEAEHKYAAHNYHPLPIVFARAQGCSVWDPEGKHYIDCLSAYSAVNQGHCHPELVKALCEQAQRLTLSSRAFHNDVFPKWAEKVQKVFGYDMALPMNGGAEAVETAIKIARKWGYKTKKIPQGKALVFSVTENFHGRTMTAISLSTDPESRDNYGPYVPGIGPSCPSTGKSIRFGEIGDLESALEAHGKETAAFIVEPIQGEAGVVVPADDYLTKVHALCKKHNVLLICDEIQTGIGRTGRMLCHEWAGIKPDMVTLGKAISGGMYPVSCVLGSKEIMLTMEPGTHGSTYGGNPLGCAVSIRALEIIEEEDLIARSQHLGTILRQGLEDLKSPMIKLVRGKGLLNAIVIDESKTGGHSAWDLCMLLKSKGLLAKPTHENIIRLAPPLIISEEQIREVLKIIGEAIVELPTLKNEKAE</sequence>
<name>A0A9N9LC82_9HELO</name>
<dbReference type="PANTHER" id="PTHR11986">
    <property type="entry name" value="AMINOTRANSFERASE CLASS III"/>
    <property type="match status" value="1"/>
</dbReference>
<evidence type="ECO:0000256" key="4">
    <source>
        <dbReference type="ARBA" id="ARBA00012924"/>
    </source>
</evidence>
<dbReference type="SUPFAM" id="SSF53383">
    <property type="entry name" value="PLP-dependent transferases"/>
    <property type="match status" value="1"/>
</dbReference>
<dbReference type="Pfam" id="PF00202">
    <property type="entry name" value="Aminotran_3"/>
    <property type="match status" value="1"/>
</dbReference>
<evidence type="ECO:0000256" key="7">
    <source>
        <dbReference type="ARBA" id="ARBA00022898"/>
    </source>
</evidence>
<dbReference type="InterPro" id="IPR015422">
    <property type="entry name" value="PyrdxlP-dep_Trfase_small"/>
</dbReference>
<dbReference type="InterPro" id="IPR010164">
    <property type="entry name" value="Orn_aminotrans"/>
</dbReference>
<reference evidence="10" key="1">
    <citation type="submission" date="2021-07" db="EMBL/GenBank/DDBJ databases">
        <authorList>
            <person name="Durling M."/>
        </authorList>
    </citation>
    <scope>NUCLEOTIDE SEQUENCE</scope>
</reference>
<dbReference type="InterPro" id="IPR049704">
    <property type="entry name" value="Aminotrans_3_PPA_site"/>
</dbReference>
<comment type="caution">
    <text evidence="10">The sequence shown here is derived from an EMBL/GenBank/DDBJ whole genome shotgun (WGS) entry which is preliminary data.</text>
</comment>
<comment type="cofactor">
    <cofactor evidence="1 9">
        <name>pyridoxal 5'-phosphate</name>
        <dbReference type="ChEBI" id="CHEBI:597326"/>
    </cofactor>
</comment>
<accession>A0A9N9LC82</accession>
<dbReference type="NCBIfam" id="TIGR01885">
    <property type="entry name" value="Orn_aminotrans"/>
    <property type="match status" value="1"/>
</dbReference>
<dbReference type="GO" id="GO:0005737">
    <property type="term" value="C:cytoplasm"/>
    <property type="evidence" value="ECO:0007669"/>
    <property type="project" value="TreeGrafter"/>
</dbReference>
<evidence type="ECO:0000256" key="5">
    <source>
        <dbReference type="ARBA" id="ARBA00022576"/>
    </source>
</evidence>
<comment type="pathway">
    <text evidence="2 9">Amino-acid biosynthesis; L-proline biosynthesis; L-glutamate 5-semialdehyde from L-ornithine: step 1/1.</text>
</comment>
<dbReference type="GO" id="GO:0030170">
    <property type="term" value="F:pyridoxal phosphate binding"/>
    <property type="evidence" value="ECO:0007669"/>
    <property type="project" value="InterPro"/>
</dbReference>
<dbReference type="InterPro" id="IPR015424">
    <property type="entry name" value="PyrdxlP-dep_Trfase"/>
</dbReference>
<dbReference type="CDD" id="cd00610">
    <property type="entry name" value="OAT_like"/>
    <property type="match status" value="1"/>
</dbReference>
<evidence type="ECO:0000256" key="6">
    <source>
        <dbReference type="ARBA" id="ARBA00022679"/>
    </source>
</evidence>
<dbReference type="Gene3D" id="3.40.640.10">
    <property type="entry name" value="Type I PLP-dependent aspartate aminotransferase-like (Major domain)"/>
    <property type="match status" value="1"/>
</dbReference>
<dbReference type="FunFam" id="3.40.640.10:FF:000011">
    <property type="entry name" value="Ornithine aminotransferase"/>
    <property type="match status" value="1"/>
</dbReference>
<keyword evidence="7 8" id="KW-0663">Pyridoxal phosphate</keyword>
<comment type="catalytic activity">
    <reaction evidence="9">
        <text>a 2-oxocarboxylate + L-ornithine = L-glutamate 5-semialdehyde + an L-alpha-amino acid</text>
        <dbReference type="Rhea" id="RHEA:13877"/>
        <dbReference type="ChEBI" id="CHEBI:35179"/>
        <dbReference type="ChEBI" id="CHEBI:46911"/>
        <dbReference type="ChEBI" id="CHEBI:58066"/>
        <dbReference type="ChEBI" id="CHEBI:59869"/>
        <dbReference type="EC" id="2.6.1.13"/>
    </reaction>
</comment>
<dbReference type="GO" id="GO:0019544">
    <property type="term" value="P:L-arginine catabolic process to L-glutamate"/>
    <property type="evidence" value="ECO:0007669"/>
    <property type="project" value="TreeGrafter"/>
</dbReference>
<protein>
    <recommendedName>
        <fullName evidence="4 9">Ornithine aminotransferase</fullName>
        <ecNumber evidence="4 9">2.6.1.13</ecNumber>
    </recommendedName>
</protein>
<keyword evidence="6 9" id="KW-0808">Transferase</keyword>
<organism evidence="10 11">
    <name type="scientific">Hymenoscyphus albidus</name>
    <dbReference type="NCBI Taxonomy" id="595503"/>
    <lineage>
        <taxon>Eukaryota</taxon>
        <taxon>Fungi</taxon>
        <taxon>Dikarya</taxon>
        <taxon>Ascomycota</taxon>
        <taxon>Pezizomycotina</taxon>
        <taxon>Leotiomycetes</taxon>
        <taxon>Helotiales</taxon>
        <taxon>Helotiaceae</taxon>
        <taxon>Hymenoscyphus</taxon>
    </lineage>
</organism>
<gene>
    <name evidence="10" type="ORF">HYALB_00005374</name>
</gene>
<evidence type="ECO:0000256" key="3">
    <source>
        <dbReference type="ARBA" id="ARBA00008954"/>
    </source>
</evidence>